<evidence type="ECO:0000259" key="2">
    <source>
        <dbReference type="Pfam" id="PF01520"/>
    </source>
</evidence>
<dbReference type="EMBL" id="CP028923">
    <property type="protein sequence ID" value="QCK16467.1"/>
    <property type="molecule type" value="Genomic_DNA"/>
</dbReference>
<dbReference type="AlphaFoldDB" id="A0A4D7JP91"/>
<dbReference type="Proteomes" id="UP000298616">
    <property type="component" value="Chromosome"/>
</dbReference>
<dbReference type="OrthoDB" id="979670at2"/>
<evidence type="ECO:0000313" key="4">
    <source>
        <dbReference type="Proteomes" id="UP000298616"/>
    </source>
</evidence>
<dbReference type="RefSeq" id="WP_137092056.1">
    <property type="nucleotide sequence ID" value="NZ_CP028923.1"/>
</dbReference>
<dbReference type="KEGG" id="fpf:DCC35_17900"/>
<dbReference type="GO" id="GO:0008745">
    <property type="term" value="F:N-acetylmuramoyl-L-alanine amidase activity"/>
    <property type="evidence" value="ECO:0007669"/>
    <property type="project" value="InterPro"/>
</dbReference>
<keyword evidence="4" id="KW-1185">Reference proteome</keyword>
<protein>
    <recommendedName>
        <fullName evidence="2">MurNAc-LAA domain-containing protein</fullName>
    </recommendedName>
</protein>
<gene>
    <name evidence="3" type="ORF">DCC35_17900</name>
</gene>
<dbReference type="InterPro" id="IPR002508">
    <property type="entry name" value="MurNAc-LAA_cat"/>
</dbReference>
<dbReference type="GO" id="GO:0009253">
    <property type="term" value="P:peptidoglycan catabolic process"/>
    <property type="evidence" value="ECO:0007669"/>
    <property type="project" value="InterPro"/>
</dbReference>
<accession>A0A4D7JP91</accession>
<feature type="chain" id="PRO_5020802189" description="MurNAc-LAA domain-containing protein" evidence="1">
    <location>
        <begin position="20"/>
        <end position="444"/>
    </location>
</feature>
<dbReference type="Gene3D" id="3.40.630.40">
    <property type="entry name" value="Zn-dependent exopeptidases"/>
    <property type="match status" value="1"/>
</dbReference>
<proteinExistence type="predicted"/>
<feature type="domain" description="MurNAc-LAA" evidence="2">
    <location>
        <begin position="130"/>
        <end position="404"/>
    </location>
</feature>
<dbReference type="SUPFAM" id="SSF53187">
    <property type="entry name" value="Zn-dependent exopeptidases"/>
    <property type="match status" value="1"/>
</dbReference>
<sequence length="444" mass="51775">MRFFALLLTVFLFTVNGTAQDVDVELYKKRIERHLPKLIKHESLKNHFNFEENYLEVFEHPSDKRTGRPPEFRLYYTEIPLFLKIIYNASREEAIDFYQRKGTSAFPKSIAEKYDEFSLDRPTRFAGLRVAIDPGHFAGNEREAKQEAKFLKIKGNEIGQRKDLFFYEAQLTYATAEILREMLENELASVKLTRVQGESAVGKSFDKWYKEDFIRVRDEICGNDELPESMCKSLKADPGPKNAFFKLYKYLDFTGRADVINNYKADLTVVIHYNAKEDNPRDKKGFTTPTKENYAMAFIPGSFLQNELKKVDQRIDFLRLLLSDDIDRSEELASAYINDHEETLGVPALPEDNSLRHIEYVNIYSGEEGVYHRNLYLTRAVKGAVVYGESLYQDNIDEIKKLTRSGLTYEQLLKNERLKEVARSYFLAIENYLKYKEADQSKNQ</sequence>
<dbReference type="Pfam" id="PF01520">
    <property type="entry name" value="Amidase_3"/>
    <property type="match status" value="1"/>
</dbReference>
<evidence type="ECO:0000313" key="3">
    <source>
        <dbReference type="EMBL" id="QCK16467.1"/>
    </source>
</evidence>
<name>A0A4D7JP91_9BACT</name>
<reference evidence="3 4" key="1">
    <citation type="submission" date="2018-04" db="EMBL/GenBank/DDBJ databases">
        <title>Complete genome uncultured novel isolate.</title>
        <authorList>
            <person name="Merlino G."/>
        </authorList>
    </citation>
    <scope>NUCLEOTIDE SEQUENCE [LARGE SCALE GENOMIC DNA]</scope>
    <source>
        <strain evidence="4">R1DC9</strain>
    </source>
</reference>
<feature type="signal peptide" evidence="1">
    <location>
        <begin position="1"/>
        <end position="19"/>
    </location>
</feature>
<organism evidence="3 4">
    <name type="scientific">Mangrovivirga cuniculi</name>
    <dbReference type="NCBI Taxonomy" id="2715131"/>
    <lineage>
        <taxon>Bacteria</taxon>
        <taxon>Pseudomonadati</taxon>
        <taxon>Bacteroidota</taxon>
        <taxon>Cytophagia</taxon>
        <taxon>Cytophagales</taxon>
        <taxon>Mangrovivirgaceae</taxon>
        <taxon>Mangrovivirga</taxon>
    </lineage>
</organism>
<keyword evidence="1" id="KW-0732">Signal</keyword>
<evidence type="ECO:0000256" key="1">
    <source>
        <dbReference type="SAM" id="SignalP"/>
    </source>
</evidence>